<evidence type="ECO:0000256" key="1">
    <source>
        <dbReference type="SAM" id="MobiDB-lite"/>
    </source>
</evidence>
<name>A0A7J9HUV1_9ROSI</name>
<feature type="compositionally biased region" description="Low complexity" evidence="1">
    <location>
        <begin position="184"/>
        <end position="196"/>
    </location>
</feature>
<keyword evidence="3" id="KW-1185">Reference proteome</keyword>
<dbReference type="EMBL" id="JABFAD010000011">
    <property type="protein sequence ID" value="MBA0813659.1"/>
    <property type="molecule type" value="Genomic_DNA"/>
</dbReference>
<evidence type="ECO:0000313" key="3">
    <source>
        <dbReference type="Proteomes" id="UP000593560"/>
    </source>
</evidence>
<feature type="region of interest" description="Disordered" evidence="1">
    <location>
        <begin position="171"/>
        <end position="248"/>
    </location>
</feature>
<dbReference type="PANTHER" id="PTHR46519">
    <property type="entry name" value="RING/U-BOX SUPERFAMILY PROTEIN"/>
    <property type="match status" value="1"/>
</dbReference>
<dbReference type="PANTHER" id="PTHR46519:SF2">
    <property type="entry name" value="RING_U-BOX SUPERFAMILY PROTEIN"/>
    <property type="match status" value="1"/>
</dbReference>
<feature type="region of interest" description="Disordered" evidence="1">
    <location>
        <begin position="127"/>
        <end position="149"/>
    </location>
</feature>
<reference evidence="2 3" key="1">
    <citation type="journal article" date="2019" name="Genome Biol. Evol.">
        <title>Insights into the evolution of the New World diploid cottons (Gossypium, subgenus Houzingenia) based on genome sequencing.</title>
        <authorList>
            <person name="Grover C.E."/>
            <person name="Arick M.A. 2nd"/>
            <person name="Thrash A."/>
            <person name="Conover J.L."/>
            <person name="Sanders W.S."/>
            <person name="Peterson D.G."/>
            <person name="Frelichowski J.E."/>
            <person name="Scheffler J.A."/>
            <person name="Scheffler B.E."/>
            <person name="Wendel J.F."/>
        </authorList>
    </citation>
    <scope>NUCLEOTIDE SEQUENCE [LARGE SCALE GENOMIC DNA]</scope>
    <source>
        <strain evidence="2">0</strain>
        <tissue evidence="2">Leaf</tissue>
    </source>
</reference>
<sequence length="978" mass="112383">MTDFEALQQKPESANDVRAELERGLEELMRGHLDDCMSFASCSSNRNPDDEDDEGDQLVRRRRRSDLEGDDLAESSAARRRHSRILSRWAARQAQEMMTTMERRNRESELMALAGLHTVSMLDSSFLRESQSSASRRQGGNVERPSTQASSILQMWRELEDEHVLNRARERVRERLRRQSNADSSTTMSSTTLSESHGSENPGSIVDVSESENDYGTWSHDQGVSQNDRGDNNVSSREHSPDLGEVERERVRQIVRGWMESGISDHSSNVTQRAGNPRAEWLGETERERVRIVREWVQMTSQQRGVRGGRRENQSATVSVQVDPVREGSVAEHDERQPEHIRRDLRRLRGRQAIIDLLVRIERERQRELQGLLEHRAVSDFAHRNRIQSLLRGRFLRNERPVEEERPTSVAASELIQLRQRNTVSGLREGLHNRLATNVQNQADSNSETTSSNVINDSRHELPQTNMSPDVQGENIERTQLRSLESGIAELPNQTGVLVRNMAVESISWQENTTQGGNWREPAANDERGNWQQPTYAQFNELRDNSTEVMDTNWQESSVSEHRQENPGNENGEANRPQGAQRVWHEGRSQEAVDNWSEGRSGPPRARRAIPVRRLNRFHPPEDDNVYGMELRELLSRRSVSNLLRSGFRESLDQLIQSYVERQSRSPIDWDLHRNLPTPASPEPDQEQERGETNDDQNDTINRPSLVLPSPPVPPPQPLWHHDLHHTRWSRHSMHRSEIVSHLSSSGNWILLSSPIVVIDVVYLSKGETTVISWLVRYMLNILWKGAHISYFESLYKAYITLHQVFHRASYFQQEWEMINDLRADMARLQQGMSNMQRMLEACMDMQLELQRSVRQEVSAALNRSAGEKVLSAETSEDGSKWGHVRKGTCCVCCDSHIDSLLYRFTFLNFSKPSCVQFSHMILKSLDDLNIGLQMRTHVHLFKMCERVGSGWRKMSIVSSTNRGGNPCILNTVKRRLV</sequence>
<evidence type="ECO:0000313" key="2">
    <source>
        <dbReference type="EMBL" id="MBA0813659.1"/>
    </source>
</evidence>
<feature type="compositionally biased region" description="Basic and acidic residues" evidence="1">
    <location>
        <begin position="228"/>
        <end position="248"/>
    </location>
</feature>
<feature type="region of interest" description="Disordered" evidence="1">
    <location>
        <begin position="41"/>
        <end position="79"/>
    </location>
</feature>
<accession>A0A7J9HUV1</accession>
<feature type="region of interest" description="Disordered" evidence="1">
    <location>
        <begin position="670"/>
        <end position="708"/>
    </location>
</feature>
<proteinExistence type="predicted"/>
<dbReference type="AlphaFoldDB" id="A0A7J9HUV1"/>
<dbReference type="OrthoDB" id="6078042at2759"/>
<feature type="region of interest" description="Disordered" evidence="1">
    <location>
        <begin position="439"/>
        <end position="471"/>
    </location>
</feature>
<feature type="compositionally biased region" description="Polar residues" evidence="1">
    <location>
        <begin position="214"/>
        <end position="227"/>
    </location>
</feature>
<protein>
    <submittedName>
        <fullName evidence="2">Uncharacterized protein</fullName>
    </submittedName>
</protein>
<gene>
    <name evidence="2" type="ORF">Gohar_027490</name>
</gene>
<dbReference type="Proteomes" id="UP000593560">
    <property type="component" value="Unassembled WGS sequence"/>
</dbReference>
<feature type="region of interest" description="Disordered" evidence="1">
    <location>
        <begin position="551"/>
        <end position="607"/>
    </location>
</feature>
<feature type="compositionally biased region" description="Polar residues" evidence="1">
    <location>
        <begin position="439"/>
        <end position="456"/>
    </location>
</feature>
<organism evidence="2 3">
    <name type="scientific">Gossypium harknessii</name>
    <dbReference type="NCBI Taxonomy" id="34285"/>
    <lineage>
        <taxon>Eukaryota</taxon>
        <taxon>Viridiplantae</taxon>
        <taxon>Streptophyta</taxon>
        <taxon>Embryophyta</taxon>
        <taxon>Tracheophyta</taxon>
        <taxon>Spermatophyta</taxon>
        <taxon>Magnoliopsida</taxon>
        <taxon>eudicotyledons</taxon>
        <taxon>Gunneridae</taxon>
        <taxon>Pentapetalae</taxon>
        <taxon>rosids</taxon>
        <taxon>malvids</taxon>
        <taxon>Malvales</taxon>
        <taxon>Malvaceae</taxon>
        <taxon>Malvoideae</taxon>
        <taxon>Gossypium</taxon>
    </lineage>
</organism>
<comment type="caution">
    <text evidence="2">The sequence shown here is derived from an EMBL/GenBank/DDBJ whole genome shotgun (WGS) entry which is preliminary data.</text>
</comment>